<name>A0A0A9GDM9_ARUDO</name>
<organism evidence="1">
    <name type="scientific">Arundo donax</name>
    <name type="common">Giant reed</name>
    <name type="synonym">Donax arundinaceus</name>
    <dbReference type="NCBI Taxonomy" id="35708"/>
    <lineage>
        <taxon>Eukaryota</taxon>
        <taxon>Viridiplantae</taxon>
        <taxon>Streptophyta</taxon>
        <taxon>Embryophyta</taxon>
        <taxon>Tracheophyta</taxon>
        <taxon>Spermatophyta</taxon>
        <taxon>Magnoliopsida</taxon>
        <taxon>Liliopsida</taxon>
        <taxon>Poales</taxon>
        <taxon>Poaceae</taxon>
        <taxon>PACMAD clade</taxon>
        <taxon>Arundinoideae</taxon>
        <taxon>Arundineae</taxon>
        <taxon>Arundo</taxon>
    </lineage>
</organism>
<protein>
    <submittedName>
        <fullName evidence="1">Uncharacterized protein</fullName>
    </submittedName>
</protein>
<dbReference type="EMBL" id="GBRH01174716">
    <property type="protein sequence ID" value="JAE23180.1"/>
    <property type="molecule type" value="Transcribed_RNA"/>
</dbReference>
<reference evidence="1" key="2">
    <citation type="journal article" date="2015" name="Data Brief">
        <title>Shoot transcriptome of the giant reed, Arundo donax.</title>
        <authorList>
            <person name="Barrero R.A."/>
            <person name="Guerrero F.D."/>
            <person name="Moolhuijzen P."/>
            <person name="Goolsby J.A."/>
            <person name="Tidwell J."/>
            <person name="Bellgard S.E."/>
            <person name="Bellgard M.I."/>
        </authorList>
    </citation>
    <scope>NUCLEOTIDE SEQUENCE</scope>
    <source>
        <tissue evidence="1">Shoot tissue taken approximately 20 cm above the soil surface</tissue>
    </source>
</reference>
<accession>A0A0A9GDM9</accession>
<dbReference type="EMBL" id="GBRH01202773">
    <property type="protein sequence ID" value="JAD95122.1"/>
    <property type="molecule type" value="Transcribed_RNA"/>
</dbReference>
<proteinExistence type="predicted"/>
<evidence type="ECO:0000313" key="1">
    <source>
        <dbReference type="EMBL" id="JAE23180.1"/>
    </source>
</evidence>
<reference evidence="1" key="1">
    <citation type="submission" date="2014-09" db="EMBL/GenBank/DDBJ databases">
        <authorList>
            <person name="Magalhaes I.L.F."/>
            <person name="Oliveira U."/>
            <person name="Santos F.R."/>
            <person name="Vidigal T.H.D.A."/>
            <person name="Brescovit A.D."/>
            <person name="Santos A.J."/>
        </authorList>
    </citation>
    <scope>NUCLEOTIDE SEQUENCE</scope>
    <source>
        <tissue evidence="1">Shoot tissue taken approximately 20 cm above the soil surface</tissue>
    </source>
</reference>
<sequence length="14" mass="1444">MSTSCAPGSSSSRW</sequence>